<dbReference type="PANTHER" id="PTHR47934:SF6">
    <property type="entry name" value="MITOCHONDRIAL GROUP I INTRON SPLICING FACTOR CCM1-RELATED"/>
    <property type="match status" value="1"/>
</dbReference>
<feature type="repeat" description="PPR" evidence="3">
    <location>
        <begin position="433"/>
        <end position="467"/>
    </location>
</feature>
<dbReference type="PANTHER" id="PTHR47934">
    <property type="entry name" value="PENTATRICOPEPTIDE REPEAT-CONTAINING PROTEIN PET309, MITOCHONDRIAL"/>
    <property type="match status" value="1"/>
</dbReference>
<dbReference type="GO" id="GO:0006396">
    <property type="term" value="P:RNA processing"/>
    <property type="evidence" value="ECO:0007669"/>
    <property type="project" value="TreeGrafter"/>
</dbReference>
<evidence type="ECO:0000256" key="2">
    <source>
        <dbReference type="ARBA" id="ARBA00022737"/>
    </source>
</evidence>
<dbReference type="PROSITE" id="PS51375">
    <property type="entry name" value="PPR"/>
    <property type="match status" value="4"/>
</dbReference>
<gene>
    <name evidence="5" type="primary">LOC108861139</name>
</gene>
<comment type="similarity">
    <text evidence="1">Belongs to the PPR family. P subfamily.</text>
</comment>
<dbReference type="Gene3D" id="1.25.40.10">
    <property type="entry name" value="Tetratricopeptide repeat domain"/>
    <property type="match status" value="4"/>
</dbReference>
<dbReference type="GO" id="GO:0005739">
    <property type="term" value="C:mitochondrion"/>
    <property type="evidence" value="ECO:0007669"/>
    <property type="project" value="TreeGrafter"/>
</dbReference>
<evidence type="ECO:0000313" key="5">
    <source>
        <dbReference type="RefSeq" id="XP_056866967.1"/>
    </source>
</evidence>
<sequence>MLKQKISPPAFPLLRRLSTTAAAAGFSLNLPKLEPSKDAELISQILVTNHNPFHFTESSLQLHGISLSPHLIDQTLLRLRHNSKIALSFFQHLRSLPSPTTTLTSFNLIIDILGKVRQFDVVRQLIVEMEQQEEKNLKPSSETFLILVKRLIAAGLTRQAVRAFDDAPSFLDSNRPPLGLDEFSFLLDTLCKYGHTKIAVGVFNERRAELGCDEKVYTILIAGWCKLRRIDMAERFLAEMIESGIEPNVVTYNVLLNGICRTASLHPEERFERNVRNAEKVFDEMRERGIEPDVTSFSIVLHMYSRAHKSELSLDKLKLMKARGISPTVETYTSVVKCLCSCGRLEEAEELLETMVGDGISPSSATYNCFFKEYRGRKDVAGAMNLYRKMKGGLCKPNTNTYNVLLGTFINLGKMEIVGEIWDDLKGSETGPDLDSYTCLVHGLCGKDKWKEACGYFVEMIERGFLPQKLTFETLYKGLIQSNKMRTWRRLKKKLDEESITFGSEFQRYPFEPYKR</sequence>
<dbReference type="InterPro" id="IPR051114">
    <property type="entry name" value="Mito_RNA_Proc_CCM1"/>
</dbReference>
<reference evidence="4" key="1">
    <citation type="journal article" date="2019" name="Database">
        <title>The radish genome database (RadishGD): an integrated information resource for radish genomics.</title>
        <authorList>
            <person name="Yu H.J."/>
            <person name="Baek S."/>
            <person name="Lee Y.J."/>
            <person name="Cho A."/>
            <person name="Mun J.H."/>
        </authorList>
    </citation>
    <scope>NUCLEOTIDE SEQUENCE [LARGE SCALE GENOMIC DNA]</scope>
    <source>
        <strain evidence="4">cv. WK10039</strain>
    </source>
</reference>
<dbReference type="KEGG" id="rsz:108861139"/>
<dbReference type="Proteomes" id="UP000504610">
    <property type="component" value="Chromosome 5"/>
</dbReference>
<keyword evidence="2" id="KW-0677">Repeat</keyword>
<dbReference type="RefSeq" id="XP_056866967.1">
    <property type="nucleotide sequence ID" value="XM_057010987.1"/>
</dbReference>
<evidence type="ECO:0000313" key="4">
    <source>
        <dbReference type="Proteomes" id="UP000504610"/>
    </source>
</evidence>
<protein>
    <submittedName>
        <fullName evidence="5">Pentatricopeptide repeat-containing protein At2g13420, mitochondrial</fullName>
    </submittedName>
</protein>
<dbReference type="GeneID" id="108861139"/>
<dbReference type="NCBIfam" id="TIGR00756">
    <property type="entry name" value="PPR"/>
    <property type="match status" value="4"/>
</dbReference>
<organism evidence="4 5">
    <name type="scientific">Raphanus sativus</name>
    <name type="common">Radish</name>
    <name type="synonym">Raphanus raphanistrum var. sativus</name>
    <dbReference type="NCBI Taxonomy" id="3726"/>
    <lineage>
        <taxon>Eukaryota</taxon>
        <taxon>Viridiplantae</taxon>
        <taxon>Streptophyta</taxon>
        <taxon>Embryophyta</taxon>
        <taxon>Tracheophyta</taxon>
        <taxon>Spermatophyta</taxon>
        <taxon>Magnoliopsida</taxon>
        <taxon>eudicotyledons</taxon>
        <taxon>Gunneridae</taxon>
        <taxon>Pentapetalae</taxon>
        <taxon>rosids</taxon>
        <taxon>malvids</taxon>
        <taxon>Brassicales</taxon>
        <taxon>Brassicaceae</taxon>
        <taxon>Brassiceae</taxon>
        <taxon>Raphanus</taxon>
    </lineage>
</organism>
<reference evidence="5" key="2">
    <citation type="submission" date="2025-08" db="UniProtKB">
        <authorList>
            <consortium name="RefSeq"/>
        </authorList>
    </citation>
    <scope>IDENTIFICATION</scope>
    <source>
        <tissue evidence="5">Leaf</tissue>
    </source>
</reference>
<feature type="repeat" description="PPR" evidence="3">
    <location>
        <begin position="328"/>
        <end position="362"/>
    </location>
</feature>
<feature type="repeat" description="PPR" evidence="3">
    <location>
        <begin position="293"/>
        <end position="327"/>
    </location>
</feature>
<evidence type="ECO:0000256" key="3">
    <source>
        <dbReference type="PROSITE-ProRule" id="PRU00708"/>
    </source>
</evidence>
<feature type="repeat" description="PPR" evidence="3">
    <location>
        <begin position="213"/>
        <end position="247"/>
    </location>
</feature>
<dbReference type="AlphaFoldDB" id="A0A9W3DT66"/>
<dbReference type="OrthoDB" id="185373at2759"/>
<proteinExistence type="inferred from homology"/>
<name>A0A9W3DT66_RAPSA</name>
<dbReference type="GO" id="GO:0007005">
    <property type="term" value="P:mitochondrion organization"/>
    <property type="evidence" value="ECO:0007669"/>
    <property type="project" value="TreeGrafter"/>
</dbReference>
<dbReference type="InterPro" id="IPR002885">
    <property type="entry name" value="PPR_rpt"/>
</dbReference>
<dbReference type="InterPro" id="IPR011990">
    <property type="entry name" value="TPR-like_helical_dom_sf"/>
</dbReference>
<dbReference type="Pfam" id="PF13041">
    <property type="entry name" value="PPR_2"/>
    <property type="match status" value="4"/>
</dbReference>
<evidence type="ECO:0000256" key="1">
    <source>
        <dbReference type="ARBA" id="ARBA00007626"/>
    </source>
</evidence>
<accession>A0A9W3DT66</accession>
<dbReference type="GO" id="GO:0003729">
    <property type="term" value="F:mRNA binding"/>
    <property type="evidence" value="ECO:0007669"/>
    <property type="project" value="TreeGrafter"/>
</dbReference>
<keyword evidence="4" id="KW-1185">Reference proteome</keyword>